<proteinExistence type="predicted"/>
<feature type="region of interest" description="Disordered" evidence="2">
    <location>
        <begin position="72"/>
        <end position="94"/>
    </location>
</feature>
<dbReference type="Proteomes" id="UP001187192">
    <property type="component" value="Unassembled WGS sequence"/>
</dbReference>
<evidence type="ECO:0000313" key="4">
    <source>
        <dbReference type="Proteomes" id="UP001187192"/>
    </source>
</evidence>
<feature type="compositionally biased region" description="Basic and acidic residues" evidence="2">
    <location>
        <begin position="1"/>
        <end position="23"/>
    </location>
</feature>
<keyword evidence="1" id="KW-0175">Coiled coil</keyword>
<sequence>MFERLKDMSERYKNNRAENDKPSLEGSKSIIVHAYDKLQFASADGSERKAKNEVDIVDEVLGKRSRYLKGWGQLPEKNTNESSQKASVPSSSTYVHETLHKEQNIIDKQQNTIDELSEKIARLEKITQQAPNNMDQPDHHRLIRVM</sequence>
<reference evidence="3" key="1">
    <citation type="submission" date="2023-07" db="EMBL/GenBank/DDBJ databases">
        <title>draft genome sequence of fig (Ficus carica).</title>
        <authorList>
            <person name="Takahashi T."/>
            <person name="Nishimura K."/>
        </authorList>
    </citation>
    <scope>NUCLEOTIDE SEQUENCE</scope>
</reference>
<evidence type="ECO:0000313" key="3">
    <source>
        <dbReference type="EMBL" id="GMN70157.1"/>
    </source>
</evidence>
<feature type="region of interest" description="Disordered" evidence="2">
    <location>
        <begin position="1"/>
        <end position="26"/>
    </location>
</feature>
<dbReference type="EMBL" id="BTGU01001048">
    <property type="protein sequence ID" value="GMN70157.1"/>
    <property type="molecule type" value="Genomic_DNA"/>
</dbReference>
<keyword evidence="4" id="KW-1185">Reference proteome</keyword>
<gene>
    <name evidence="3" type="ORF">TIFTF001_039201</name>
</gene>
<comment type="caution">
    <text evidence="3">The sequence shown here is derived from an EMBL/GenBank/DDBJ whole genome shotgun (WGS) entry which is preliminary data.</text>
</comment>
<feature type="compositionally biased region" description="Polar residues" evidence="2">
    <location>
        <begin position="76"/>
        <end position="94"/>
    </location>
</feature>
<dbReference type="AlphaFoldDB" id="A0AA88E8Q0"/>
<name>A0AA88E8Q0_FICCA</name>
<organism evidence="3 4">
    <name type="scientific">Ficus carica</name>
    <name type="common">Common fig</name>
    <dbReference type="NCBI Taxonomy" id="3494"/>
    <lineage>
        <taxon>Eukaryota</taxon>
        <taxon>Viridiplantae</taxon>
        <taxon>Streptophyta</taxon>
        <taxon>Embryophyta</taxon>
        <taxon>Tracheophyta</taxon>
        <taxon>Spermatophyta</taxon>
        <taxon>Magnoliopsida</taxon>
        <taxon>eudicotyledons</taxon>
        <taxon>Gunneridae</taxon>
        <taxon>Pentapetalae</taxon>
        <taxon>rosids</taxon>
        <taxon>fabids</taxon>
        <taxon>Rosales</taxon>
        <taxon>Moraceae</taxon>
        <taxon>Ficeae</taxon>
        <taxon>Ficus</taxon>
    </lineage>
</organism>
<evidence type="ECO:0000256" key="1">
    <source>
        <dbReference type="SAM" id="Coils"/>
    </source>
</evidence>
<evidence type="ECO:0000256" key="2">
    <source>
        <dbReference type="SAM" id="MobiDB-lite"/>
    </source>
</evidence>
<feature type="coiled-coil region" evidence="1">
    <location>
        <begin position="99"/>
        <end position="126"/>
    </location>
</feature>
<accession>A0AA88E8Q0</accession>
<protein>
    <submittedName>
        <fullName evidence="3">Uncharacterized protein</fullName>
    </submittedName>
</protein>